<sequence>MKLKEIDVVEEITAEDFIKNYVKPNKPVVIKKLSHQWPAYQKWNLDYFAEEAGEVEVPLYNSEPAKGKEYSRKPATKMKMKDYVQLLKSGPTDLRIFFFNILQKCPQLTKDFSYPEIGLKFFKKLPVLFFGGEGSRVLLHYDIDLANNVHFNFHGKKDIILFPFEQRKYLYHVPYSIVSLEEIEFDKPDYKKYPALKLAEGYRVTLQPGETLFIPSMYWHYMRYLTPSISMTLRAFPTSFSKCLKLLKNIVFMMNYDNLMRKLRGQKWVDYKNKLTFTNTHKNL</sequence>
<reference evidence="7" key="1">
    <citation type="journal article" date="2019" name="Int. J. Syst. Evol. Microbiol.">
        <title>The Global Catalogue of Microorganisms (GCM) 10K type strain sequencing project: providing services to taxonomists for standard genome sequencing and annotation.</title>
        <authorList>
            <consortium name="The Broad Institute Genomics Platform"/>
            <consortium name="The Broad Institute Genome Sequencing Center for Infectious Disease"/>
            <person name="Wu L."/>
            <person name="Ma J."/>
        </authorList>
    </citation>
    <scope>NUCLEOTIDE SEQUENCE [LARGE SCALE GENOMIC DNA]</scope>
    <source>
        <strain evidence="7">KCTC 12708</strain>
    </source>
</reference>
<dbReference type="Proteomes" id="UP000615593">
    <property type="component" value="Unassembled WGS sequence"/>
</dbReference>
<keyword evidence="4" id="KW-0408">Iron</keyword>
<dbReference type="Gene3D" id="2.60.120.650">
    <property type="entry name" value="Cupin"/>
    <property type="match status" value="1"/>
</dbReference>
<accession>A0ABQ3BUU4</accession>
<comment type="caution">
    <text evidence="6">The sequence shown here is derived from an EMBL/GenBank/DDBJ whole genome shotgun (WGS) entry which is preliminary data.</text>
</comment>
<dbReference type="Pfam" id="PF13621">
    <property type="entry name" value="Cupin_8"/>
    <property type="match status" value="1"/>
</dbReference>
<evidence type="ECO:0000259" key="5">
    <source>
        <dbReference type="PROSITE" id="PS51184"/>
    </source>
</evidence>
<dbReference type="EMBL" id="BMWY01000004">
    <property type="protein sequence ID" value="GGZ55286.1"/>
    <property type="molecule type" value="Genomic_DNA"/>
</dbReference>
<dbReference type="RefSeq" id="WP_027885044.1">
    <property type="nucleotide sequence ID" value="NZ_BMWY01000004.1"/>
</dbReference>
<dbReference type="SUPFAM" id="SSF51197">
    <property type="entry name" value="Clavaminate synthase-like"/>
    <property type="match status" value="1"/>
</dbReference>
<dbReference type="PANTHER" id="PTHR12461:SF106">
    <property type="entry name" value="BIFUNCTIONAL PEPTIDASE AND ARGINYL-HYDROXYLASE JMJD5"/>
    <property type="match status" value="1"/>
</dbReference>
<organism evidence="6 7">
    <name type="scientific">Mesonia mobilis</name>
    <dbReference type="NCBI Taxonomy" id="369791"/>
    <lineage>
        <taxon>Bacteria</taxon>
        <taxon>Pseudomonadati</taxon>
        <taxon>Bacteroidota</taxon>
        <taxon>Flavobacteriia</taxon>
        <taxon>Flavobacteriales</taxon>
        <taxon>Flavobacteriaceae</taxon>
        <taxon>Mesonia</taxon>
    </lineage>
</organism>
<dbReference type="SMART" id="SM00558">
    <property type="entry name" value="JmjC"/>
    <property type="match status" value="1"/>
</dbReference>
<keyword evidence="7" id="KW-1185">Reference proteome</keyword>
<gene>
    <name evidence="6" type="ORF">GCM10008088_16070</name>
</gene>
<dbReference type="InterPro" id="IPR041667">
    <property type="entry name" value="Cupin_8"/>
</dbReference>
<evidence type="ECO:0000313" key="7">
    <source>
        <dbReference type="Proteomes" id="UP000615593"/>
    </source>
</evidence>
<comment type="cofactor">
    <cofactor evidence="1">
        <name>Fe(2+)</name>
        <dbReference type="ChEBI" id="CHEBI:29033"/>
    </cofactor>
</comment>
<dbReference type="PROSITE" id="PS51184">
    <property type="entry name" value="JMJC"/>
    <property type="match status" value="1"/>
</dbReference>
<name>A0ABQ3BUU4_9FLAO</name>
<proteinExistence type="predicted"/>
<dbReference type="InterPro" id="IPR003347">
    <property type="entry name" value="JmjC_dom"/>
</dbReference>
<evidence type="ECO:0000256" key="4">
    <source>
        <dbReference type="ARBA" id="ARBA00023004"/>
    </source>
</evidence>
<protein>
    <recommendedName>
        <fullName evidence="5">JmjC domain-containing protein</fullName>
    </recommendedName>
</protein>
<keyword evidence="3" id="KW-0560">Oxidoreductase</keyword>
<evidence type="ECO:0000313" key="6">
    <source>
        <dbReference type="EMBL" id="GGZ55286.1"/>
    </source>
</evidence>
<dbReference type="PANTHER" id="PTHR12461">
    <property type="entry name" value="HYPOXIA-INDUCIBLE FACTOR 1 ALPHA INHIBITOR-RELATED"/>
    <property type="match status" value="1"/>
</dbReference>
<evidence type="ECO:0000256" key="2">
    <source>
        <dbReference type="ARBA" id="ARBA00022723"/>
    </source>
</evidence>
<evidence type="ECO:0000256" key="3">
    <source>
        <dbReference type="ARBA" id="ARBA00023002"/>
    </source>
</evidence>
<evidence type="ECO:0000256" key="1">
    <source>
        <dbReference type="ARBA" id="ARBA00001954"/>
    </source>
</evidence>
<feature type="domain" description="JmjC" evidence="5">
    <location>
        <begin position="62"/>
        <end position="267"/>
    </location>
</feature>
<dbReference type="GeneID" id="94369271"/>
<keyword evidence="2" id="KW-0479">Metal-binding</keyword>